<dbReference type="RefSeq" id="WP_065198475.1">
    <property type="nucleotide sequence ID" value="NZ_LYVJ01000004.1"/>
</dbReference>
<dbReference type="GO" id="GO:0005737">
    <property type="term" value="C:cytoplasm"/>
    <property type="evidence" value="ECO:0007669"/>
    <property type="project" value="UniProtKB-SubCell"/>
</dbReference>
<dbReference type="AlphaFoldDB" id="A0A1A6Y0I9"/>
<dbReference type="Gene3D" id="3.10.20.10">
    <property type="match status" value="1"/>
</dbReference>
<accession>A0A1A6Y0I9</accession>
<dbReference type="PIRSF" id="PIRSF015626">
    <property type="entry name" value="FdhD"/>
    <property type="match status" value="1"/>
</dbReference>
<proteinExistence type="inferred from homology"/>
<name>A0A1A6Y0I9_STEMA</name>
<comment type="caution">
    <text evidence="5">The sequence shown here is derived from an EMBL/GenBank/DDBJ whole genome shotgun (WGS) entry which is preliminary data.</text>
</comment>
<evidence type="ECO:0000256" key="3">
    <source>
        <dbReference type="HAMAP-Rule" id="MF_00187"/>
    </source>
</evidence>
<dbReference type="InterPro" id="IPR016193">
    <property type="entry name" value="Cytidine_deaminase-like"/>
</dbReference>
<evidence type="ECO:0000256" key="1">
    <source>
        <dbReference type="ARBA" id="ARBA00022490"/>
    </source>
</evidence>
<dbReference type="Pfam" id="PF02634">
    <property type="entry name" value="FdhD-NarQ"/>
    <property type="match status" value="1"/>
</dbReference>
<gene>
    <name evidence="3" type="primary">fdhD</name>
    <name evidence="5" type="ORF">A9K58_05910</name>
</gene>
<dbReference type="HAMAP" id="MF_00187">
    <property type="entry name" value="FdhD"/>
    <property type="match status" value="1"/>
</dbReference>
<dbReference type="PANTHER" id="PTHR30592">
    <property type="entry name" value="FORMATE DEHYDROGENASE"/>
    <property type="match status" value="1"/>
</dbReference>
<dbReference type="GO" id="GO:0097163">
    <property type="term" value="F:sulfur carrier activity"/>
    <property type="evidence" value="ECO:0007669"/>
    <property type="project" value="UniProtKB-UniRule"/>
</dbReference>
<comment type="subcellular location">
    <subcellularLocation>
        <location evidence="3">Cytoplasm</location>
    </subcellularLocation>
</comment>
<dbReference type="OrthoDB" id="3197277at2"/>
<feature type="region of interest" description="Disordered" evidence="4">
    <location>
        <begin position="1"/>
        <end position="21"/>
    </location>
</feature>
<dbReference type="SUPFAM" id="SSF53927">
    <property type="entry name" value="Cytidine deaminase-like"/>
    <property type="match status" value="1"/>
</dbReference>
<comment type="function">
    <text evidence="3">Required for formate dehydrogenase (FDH) activity. Acts as a sulfur carrier protein that transfers sulfur from IscS to the molybdenum cofactor prior to its insertion into FDH.</text>
</comment>
<keyword evidence="2 3" id="KW-0501">Molybdenum cofactor biosynthesis</keyword>
<protein>
    <recommendedName>
        <fullName evidence="3">Sulfur carrier protein FdhD</fullName>
    </recommendedName>
</protein>
<dbReference type="GO" id="GO:0016783">
    <property type="term" value="F:sulfurtransferase activity"/>
    <property type="evidence" value="ECO:0007669"/>
    <property type="project" value="InterPro"/>
</dbReference>
<dbReference type="PANTHER" id="PTHR30592:SF1">
    <property type="entry name" value="SULFUR CARRIER PROTEIN FDHD"/>
    <property type="match status" value="1"/>
</dbReference>
<dbReference type="Gene3D" id="3.40.140.10">
    <property type="entry name" value="Cytidine Deaminase, domain 2"/>
    <property type="match status" value="1"/>
</dbReference>
<keyword evidence="1 3" id="KW-0963">Cytoplasm</keyword>
<comment type="similarity">
    <text evidence="3">Belongs to the FdhD family.</text>
</comment>
<dbReference type="GO" id="GO:0006777">
    <property type="term" value="P:Mo-molybdopterin cofactor biosynthetic process"/>
    <property type="evidence" value="ECO:0007669"/>
    <property type="project" value="UniProtKB-UniRule"/>
</dbReference>
<comment type="caution">
    <text evidence="3">Lacks conserved residue(s) required for the propagation of feature annotation.</text>
</comment>
<evidence type="ECO:0000313" key="6">
    <source>
        <dbReference type="Proteomes" id="UP000092256"/>
    </source>
</evidence>
<dbReference type="InterPro" id="IPR003786">
    <property type="entry name" value="FdhD"/>
</dbReference>
<dbReference type="EMBL" id="LYVJ01000004">
    <property type="protein sequence ID" value="OBU68354.1"/>
    <property type="molecule type" value="Genomic_DNA"/>
</dbReference>
<dbReference type="Proteomes" id="UP000092256">
    <property type="component" value="Unassembled WGS sequence"/>
</dbReference>
<sequence length="283" mass="29919">MPDSPPSPPPPPAGTTQRPLQRWRGERWQAQVDGVAEEVPIAMRYNGATFAVMMATPCDLEDFALGFSLGEALISTPSQLLSIDVRPQLEGIALQMTVAAEAPAAGLDPANGRLLPGRGGCGLCGARELEDVLRPLPQIRERRTYSHAALRRALAGLAPQQPMNAVSGSTHAAAWADASGRIGWVREDVGRHNALDKLIGALHHNEHVIDGGLLVISSRASYEMVSKAVRAGASVLAAVSAPTALAIDLARSAGLCLVGFAREDGFNVYTHPERLRADDGHIG</sequence>
<reference evidence="5 6" key="1">
    <citation type="submission" date="2016-05" db="EMBL/GenBank/DDBJ databases">
        <title>Draft Genome Sequences of Stenotrophomonas maltophilia Strains Sm32COP, Sm41DVV, Sm46PAILV, SmF3, SmF22, SmSOFb1 and SmCVFa1, Isolated from Different Manures, in France.</title>
        <authorList>
            <person name="Nazaret S."/>
            <person name="Bodilis J."/>
        </authorList>
    </citation>
    <scope>NUCLEOTIDE SEQUENCE [LARGE SCALE GENOMIC DNA]</scope>
    <source>
        <strain evidence="5 6">Sm46PAILV</strain>
    </source>
</reference>
<organism evidence="5 6">
    <name type="scientific">Stenotrophomonas maltophilia</name>
    <name type="common">Pseudomonas maltophilia</name>
    <name type="synonym">Xanthomonas maltophilia</name>
    <dbReference type="NCBI Taxonomy" id="40324"/>
    <lineage>
        <taxon>Bacteria</taxon>
        <taxon>Pseudomonadati</taxon>
        <taxon>Pseudomonadota</taxon>
        <taxon>Gammaproteobacteria</taxon>
        <taxon>Lysobacterales</taxon>
        <taxon>Lysobacteraceae</taxon>
        <taxon>Stenotrophomonas</taxon>
        <taxon>Stenotrophomonas maltophilia group</taxon>
    </lineage>
</organism>
<evidence type="ECO:0000256" key="4">
    <source>
        <dbReference type="SAM" id="MobiDB-lite"/>
    </source>
</evidence>
<evidence type="ECO:0000256" key="2">
    <source>
        <dbReference type="ARBA" id="ARBA00023150"/>
    </source>
</evidence>
<feature type="compositionally biased region" description="Pro residues" evidence="4">
    <location>
        <begin position="1"/>
        <end position="13"/>
    </location>
</feature>
<dbReference type="NCBIfam" id="TIGR00129">
    <property type="entry name" value="fdhD_narQ"/>
    <property type="match status" value="1"/>
</dbReference>
<feature type="active site" description="Cysteine persulfide intermediate" evidence="3">
    <location>
        <position position="121"/>
    </location>
</feature>
<evidence type="ECO:0000313" key="5">
    <source>
        <dbReference type="EMBL" id="OBU68354.1"/>
    </source>
</evidence>